<reference evidence="2" key="1">
    <citation type="submission" date="2021-03" db="EMBL/GenBank/DDBJ databases">
        <title>Proteiniclasticum marinus sp. nov., isolated from tidal flat sediment.</title>
        <authorList>
            <person name="Namirimu T."/>
            <person name="Yang J.-A."/>
            <person name="Yang S.-H."/>
            <person name="Kim Y.-J."/>
            <person name="Kwon K.K."/>
        </authorList>
    </citation>
    <scope>NUCLEOTIDE SEQUENCE</scope>
    <source>
        <strain evidence="2">SCR006</strain>
    </source>
</reference>
<feature type="chain" id="PRO_5037486574" description="Antigen I/II N-terminal domain-containing protein" evidence="1">
    <location>
        <begin position="24"/>
        <end position="194"/>
    </location>
</feature>
<dbReference type="RefSeq" id="WP_207600111.1">
    <property type="nucleotide sequence ID" value="NZ_JAFNJU010000008.1"/>
</dbReference>
<dbReference type="EMBL" id="JAFNJU010000008">
    <property type="protein sequence ID" value="MBO1265590.1"/>
    <property type="molecule type" value="Genomic_DNA"/>
</dbReference>
<evidence type="ECO:0000313" key="3">
    <source>
        <dbReference type="Proteomes" id="UP000664218"/>
    </source>
</evidence>
<sequence>MKKTAIFLVISMLIMTMAGCAGKNENQESQDAAEKQQEEVSVDKNLLSVEIILPPDFAGDLSDFDKESYLTENPGMKDAEVLGDGSLKLTMSRAKHKELMEEMRESVDEAFNMLMNDEETSYIKDVRRSDDYRKVDVIVDRTGYENAFDFSSLTIMMSVAMYQVFEGNELELLLRYLDEETEEVIDEMKLPEEL</sequence>
<comment type="caution">
    <text evidence="2">The sequence shown here is derived from an EMBL/GenBank/DDBJ whole genome shotgun (WGS) entry which is preliminary data.</text>
</comment>
<protein>
    <recommendedName>
        <fullName evidence="4">Antigen I/II N-terminal domain-containing protein</fullName>
    </recommendedName>
</protein>
<dbReference type="PROSITE" id="PS51257">
    <property type="entry name" value="PROKAR_LIPOPROTEIN"/>
    <property type="match status" value="1"/>
</dbReference>
<dbReference type="AlphaFoldDB" id="A0A939KLE3"/>
<feature type="signal peptide" evidence="1">
    <location>
        <begin position="1"/>
        <end position="23"/>
    </location>
</feature>
<evidence type="ECO:0008006" key="4">
    <source>
        <dbReference type="Google" id="ProtNLM"/>
    </source>
</evidence>
<evidence type="ECO:0000313" key="2">
    <source>
        <dbReference type="EMBL" id="MBO1265590.1"/>
    </source>
</evidence>
<organism evidence="2 3">
    <name type="scientific">Proteiniclasticum aestuarii</name>
    <dbReference type="NCBI Taxonomy" id="2817862"/>
    <lineage>
        <taxon>Bacteria</taxon>
        <taxon>Bacillati</taxon>
        <taxon>Bacillota</taxon>
        <taxon>Clostridia</taxon>
        <taxon>Eubacteriales</taxon>
        <taxon>Clostridiaceae</taxon>
        <taxon>Proteiniclasticum</taxon>
    </lineage>
</organism>
<keyword evidence="3" id="KW-1185">Reference proteome</keyword>
<proteinExistence type="predicted"/>
<name>A0A939KLE3_9CLOT</name>
<dbReference type="Proteomes" id="UP000664218">
    <property type="component" value="Unassembled WGS sequence"/>
</dbReference>
<keyword evidence="1" id="KW-0732">Signal</keyword>
<accession>A0A939KLE3</accession>
<gene>
    <name evidence="2" type="ORF">J3A84_11145</name>
</gene>
<evidence type="ECO:0000256" key="1">
    <source>
        <dbReference type="SAM" id="SignalP"/>
    </source>
</evidence>